<evidence type="ECO:0000256" key="5">
    <source>
        <dbReference type="PIRSR" id="PIRSR000097-2"/>
    </source>
</evidence>
<protein>
    <submittedName>
        <fullName evidence="8">2,5-didehydrogluconate reductase B</fullName>
    </submittedName>
</protein>
<feature type="site" description="Lowers pKa of active site Tyr" evidence="6">
    <location>
        <position position="64"/>
    </location>
</feature>
<organism evidence="8 9">
    <name type="scientific">Chromobacterium sphagni</name>
    <dbReference type="NCBI Taxonomy" id="1903179"/>
    <lineage>
        <taxon>Bacteria</taxon>
        <taxon>Pseudomonadati</taxon>
        <taxon>Pseudomonadota</taxon>
        <taxon>Betaproteobacteria</taxon>
        <taxon>Neisseriales</taxon>
        <taxon>Chromobacteriaceae</taxon>
        <taxon>Chromobacterium</taxon>
    </lineage>
</organism>
<evidence type="ECO:0000256" key="3">
    <source>
        <dbReference type="ARBA" id="ARBA00023002"/>
    </source>
</evidence>
<dbReference type="SUPFAM" id="SSF51430">
    <property type="entry name" value="NAD(P)-linked oxidoreductase"/>
    <property type="match status" value="1"/>
</dbReference>
<dbReference type="Gene3D" id="3.20.20.100">
    <property type="entry name" value="NADP-dependent oxidoreductase domain"/>
    <property type="match status" value="1"/>
</dbReference>
<dbReference type="NCBIfam" id="NF008377">
    <property type="entry name" value="PRK11172.1"/>
    <property type="match status" value="1"/>
</dbReference>
<dbReference type="PRINTS" id="PR00069">
    <property type="entry name" value="ALDKETRDTASE"/>
</dbReference>
<evidence type="ECO:0000256" key="6">
    <source>
        <dbReference type="PIRSR" id="PIRSR000097-3"/>
    </source>
</evidence>
<feature type="binding site" evidence="5">
    <location>
        <position position="97"/>
    </location>
    <ligand>
        <name>substrate</name>
    </ligand>
</feature>
<dbReference type="AlphaFoldDB" id="A0A1S1WZ33"/>
<evidence type="ECO:0000313" key="8">
    <source>
        <dbReference type="EMBL" id="OHX12567.1"/>
    </source>
</evidence>
<dbReference type="STRING" id="1903179.BI347_02905"/>
<dbReference type="Proteomes" id="UP000180088">
    <property type="component" value="Unassembled WGS sequence"/>
</dbReference>
<name>A0A1S1WZ33_9NEIS</name>
<dbReference type="PANTHER" id="PTHR43827:SF3">
    <property type="entry name" value="NADP-DEPENDENT OXIDOREDUCTASE DOMAIN-CONTAINING PROTEIN"/>
    <property type="match status" value="1"/>
</dbReference>
<dbReference type="InterPro" id="IPR023210">
    <property type="entry name" value="NADP_OxRdtase_dom"/>
</dbReference>
<dbReference type="PANTHER" id="PTHR43827">
    <property type="entry name" value="2,5-DIKETO-D-GLUCONIC ACID REDUCTASE"/>
    <property type="match status" value="1"/>
</dbReference>
<dbReference type="GO" id="GO:0051596">
    <property type="term" value="P:methylglyoxal catabolic process"/>
    <property type="evidence" value="ECO:0007669"/>
    <property type="project" value="TreeGrafter"/>
</dbReference>
<evidence type="ECO:0000256" key="1">
    <source>
        <dbReference type="ARBA" id="ARBA00007905"/>
    </source>
</evidence>
<keyword evidence="3" id="KW-0560">Oxidoreductase</keyword>
<dbReference type="Pfam" id="PF00248">
    <property type="entry name" value="Aldo_ket_red"/>
    <property type="match status" value="1"/>
</dbReference>
<dbReference type="InterPro" id="IPR036812">
    <property type="entry name" value="NAD(P)_OxRdtase_dom_sf"/>
</dbReference>
<evidence type="ECO:0000259" key="7">
    <source>
        <dbReference type="Pfam" id="PF00248"/>
    </source>
</evidence>
<evidence type="ECO:0000256" key="2">
    <source>
        <dbReference type="ARBA" id="ARBA00022857"/>
    </source>
</evidence>
<comment type="similarity">
    <text evidence="1">Belongs to the aldo/keto reductase family.</text>
</comment>
<feature type="domain" description="NADP-dependent oxidoreductase" evidence="7">
    <location>
        <begin position="5"/>
        <end position="250"/>
    </location>
</feature>
<accession>A0A1S1WZ33</accession>
<dbReference type="InterPro" id="IPR020471">
    <property type="entry name" value="AKR"/>
</dbReference>
<dbReference type="InterPro" id="IPR018170">
    <property type="entry name" value="Aldo/ket_reductase_CS"/>
</dbReference>
<dbReference type="RefSeq" id="WP_071115259.1">
    <property type="nucleotide sequence ID" value="NZ_MKCS01000001.1"/>
</dbReference>
<sequence length="267" mass="28911">MKMPKLGLGTFRLTGQQAIDSVATGLELGYRHIDTAQIYGNEAEVGQALAAGGAARGEVYVTTKIWTANLGAGRLIPSLRQSLDKLQLDQVDMTLIHWPSPNGEVAVAEYMAQLAEAKQLGLTREIGISNFPIGHIEQAIAAVGEGEIGTHQLEVHPYLQNLKVRAFCREHGIALTGYMPLAYGRAVNDELLQRIGAKHGASAAQAALAWQLQQDITVIPSSTKRAHLAANLEAMKLRLDEDDMVRINALECNGRIVDPDFGPAWDD</sequence>
<reference evidence="8 9" key="1">
    <citation type="submission" date="2016-09" db="EMBL/GenBank/DDBJ databases">
        <title>Chromobacterium muskegensis sp. nov., an insecticidal bacterium isolated from Sphagnum bogs.</title>
        <authorList>
            <person name="Sparks M.E."/>
            <person name="Blackburn M.B."/>
            <person name="Gundersen-Rindal D.E."/>
            <person name="Mitchell A."/>
            <person name="Farrar R."/>
            <person name="Kuhar D."/>
        </authorList>
    </citation>
    <scope>NUCLEOTIDE SEQUENCE [LARGE SCALE GENOMIC DNA]</scope>
    <source>
        <strain evidence="8 9">37-2</strain>
    </source>
</reference>
<comment type="caution">
    <text evidence="8">The sequence shown here is derived from an EMBL/GenBank/DDBJ whole genome shotgun (WGS) entry which is preliminary data.</text>
</comment>
<evidence type="ECO:0000256" key="4">
    <source>
        <dbReference type="PIRSR" id="PIRSR000097-1"/>
    </source>
</evidence>
<dbReference type="PROSITE" id="PS00798">
    <property type="entry name" value="ALDOKETO_REDUCTASE_1"/>
    <property type="match status" value="1"/>
</dbReference>
<dbReference type="EMBL" id="MKCS01000001">
    <property type="protein sequence ID" value="OHX12567.1"/>
    <property type="molecule type" value="Genomic_DNA"/>
</dbReference>
<gene>
    <name evidence="8" type="ORF">BI347_02905</name>
</gene>
<keyword evidence="2" id="KW-0521">NADP</keyword>
<dbReference type="OrthoDB" id="9772407at2"/>
<dbReference type="PROSITE" id="PS00062">
    <property type="entry name" value="ALDOKETO_REDUCTASE_2"/>
    <property type="match status" value="1"/>
</dbReference>
<dbReference type="PIRSF" id="PIRSF000097">
    <property type="entry name" value="AKR"/>
    <property type="match status" value="1"/>
</dbReference>
<proteinExistence type="inferred from homology"/>
<dbReference type="GO" id="GO:1990002">
    <property type="term" value="F:methylglyoxal reductase (NADPH) (acetol producing) activity"/>
    <property type="evidence" value="ECO:0007669"/>
    <property type="project" value="TreeGrafter"/>
</dbReference>
<feature type="active site" description="Proton donor" evidence="4">
    <location>
        <position position="39"/>
    </location>
</feature>
<evidence type="ECO:0000313" key="9">
    <source>
        <dbReference type="Proteomes" id="UP000180088"/>
    </source>
</evidence>